<evidence type="ECO:0000313" key="3">
    <source>
        <dbReference type="Proteomes" id="UP001501495"/>
    </source>
</evidence>
<feature type="transmembrane region" description="Helical" evidence="1">
    <location>
        <begin position="43"/>
        <end position="63"/>
    </location>
</feature>
<protein>
    <recommendedName>
        <fullName evidence="4">Phosphodiester glycosidase domain-containing protein</fullName>
    </recommendedName>
</protein>
<sequence>MTGLDELRSTLRAEADGLTDTGLAARTDAVHGRVRIARRRRRAGVAVAAALIVGGTALTTQVLDRDGGRIEPAEEILGQKVPTDIRIDGVRYHLTDTPTLAPGKPIDVPGSGKEAVLTSLIATDLDDAASYASSSEPRARLWSNGVTPPTWASPGERVQVRSSDPDARFALAVYTPTDDIGPAVTGNGVSFRRSIGDDRLVDTAFTDEGEAPRLTADLPRNGQYDLSLVCVSSRTGLWARFTESGGTTYSQRCRTTVDALPESGSYGIATGPTTAVTIEVTDGRGGPVVTDPSAAELSLGVYRQRPTQYEDVLGQQAPRYATFGTRRFVLERAIGPAEAQSGWIVDTARGADGDRVIGVLSIGDSGSDDAIAAAWRGATQRGATAYISGVAGGSTSAGLLLSGERTKVRVRDVAGRPAEGVILIYRPID</sequence>
<proteinExistence type="predicted"/>
<keyword evidence="1" id="KW-0472">Membrane</keyword>
<dbReference type="Proteomes" id="UP001501495">
    <property type="component" value="Unassembled WGS sequence"/>
</dbReference>
<evidence type="ECO:0000313" key="2">
    <source>
        <dbReference type="EMBL" id="GAA4109391.1"/>
    </source>
</evidence>
<reference evidence="3" key="1">
    <citation type="journal article" date="2019" name="Int. J. Syst. Evol. Microbiol.">
        <title>The Global Catalogue of Microorganisms (GCM) 10K type strain sequencing project: providing services to taxonomists for standard genome sequencing and annotation.</title>
        <authorList>
            <consortium name="The Broad Institute Genomics Platform"/>
            <consortium name="The Broad Institute Genome Sequencing Center for Infectious Disease"/>
            <person name="Wu L."/>
            <person name="Ma J."/>
        </authorList>
    </citation>
    <scope>NUCLEOTIDE SEQUENCE [LARGE SCALE GENOMIC DNA]</scope>
    <source>
        <strain evidence="3">JCM 16703</strain>
    </source>
</reference>
<name>A0ABP7XAG7_9ACTN</name>
<evidence type="ECO:0000256" key="1">
    <source>
        <dbReference type="SAM" id="Phobius"/>
    </source>
</evidence>
<keyword evidence="3" id="KW-1185">Reference proteome</keyword>
<organism evidence="2 3">
    <name type="scientific">Nocardioides fonticola</name>
    <dbReference type="NCBI Taxonomy" id="450363"/>
    <lineage>
        <taxon>Bacteria</taxon>
        <taxon>Bacillati</taxon>
        <taxon>Actinomycetota</taxon>
        <taxon>Actinomycetes</taxon>
        <taxon>Propionibacteriales</taxon>
        <taxon>Nocardioidaceae</taxon>
        <taxon>Nocardioides</taxon>
    </lineage>
</organism>
<comment type="caution">
    <text evidence="2">The sequence shown here is derived from an EMBL/GenBank/DDBJ whole genome shotgun (WGS) entry which is preliminary data.</text>
</comment>
<evidence type="ECO:0008006" key="4">
    <source>
        <dbReference type="Google" id="ProtNLM"/>
    </source>
</evidence>
<gene>
    <name evidence="2" type="ORF">GCM10022215_03650</name>
</gene>
<keyword evidence="1" id="KW-1133">Transmembrane helix</keyword>
<accession>A0ABP7XAG7</accession>
<dbReference type="RefSeq" id="WP_344731493.1">
    <property type="nucleotide sequence ID" value="NZ_BAAAZH010000002.1"/>
</dbReference>
<dbReference type="EMBL" id="BAAAZH010000002">
    <property type="protein sequence ID" value="GAA4109391.1"/>
    <property type="molecule type" value="Genomic_DNA"/>
</dbReference>
<keyword evidence="1" id="KW-0812">Transmembrane</keyword>